<feature type="compositionally biased region" description="Pro residues" evidence="6">
    <location>
        <begin position="1042"/>
        <end position="1059"/>
    </location>
</feature>
<dbReference type="GO" id="GO:0003964">
    <property type="term" value="F:RNA-directed DNA polymerase activity"/>
    <property type="evidence" value="ECO:0007669"/>
    <property type="project" value="UniProtKB-KW"/>
</dbReference>
<organism evidence="9 10">
    <name type="scientific">Tanacetum coccineum</name>
    <dbReference type="NCBI Taxonomy" id="301880"/>
    <lineage>
        <taxon>Eukaryota</taxon>
        <taxon>Viridiplantae</taxon>
        <taxon>Streptophyta</taxon>
        <taxon>Embryophyta</taxon>
        <taxon>Tracheophyta</taxon>
        <taxon>Spermatophyta</taxon>
        <taxon>Magnoliopsida</taxon>
        <taxon>eudicotyledons</taxon>
        <taxon>Gunneridae</taxon>
        <taxon>Pentapetalae</taxon>
        <taxon>asterids</taxon>
        <taxon>campanulids</taxon>
        <taxon>Asterales</taxon>
        <taxon>Asteraceae</taxon>
        <taxon>Asteroideae</taxon>
        <taxon>Anthemideae</taxon>
        <taxon>Anthemidinae</taxon>
        <taxon>Tanacetum</taxon>
    </lineage>
</organism>
<feature type="region of interest" description="Disordered" evidence="6">
    <location>
        <begin position="1042"/>
        <end position="1106"/>
    </location>
</feature>
<comment type="caution">
    <text evidence="9">The sequence shown here is derived from an EMBL/GenBank/DDBJ whole genome shotgun (WGS) entry which is preliminary data.</text>
</comment>
<dbReference type="SUPFAM" id="SSF53098">
    <property type="entry name" value="Ribonuclease H-like"/>
    <property type="match status" value="1"/>
</dbReference>
<evidence type="ECO:0000256" key="2">
    <source>
        <dbReference type="ARBA" id="ARBA00022695"/>
    </source>
</evidence>
<evidence type="ECO:0000313" key="9">
    <source>
        <dbReference type="EMBL" id="GJT99322.1"/>
    </source>
</evidence>
<dbReference type="Gene3D" id="4.10.60.10">
    <property type="entry name" value="Zinc finger, CCHC-type"/>
    <property type="match status" value="2"/>
</dbReference>
<reference evidence="9" key="2">
    <citation type="submission" date="2022-01" db="EMBL/GenBank/DDBJ databases">
        <authorList>
            <person name="Yamashiro T."/>
            <person name="Shiraishi A."/>
            <person name="Satake H."/>
            <person name="Nakayama K."/>
        </authorList>
    </citation>
    <scope>NUCLEOTIDE SEQUENCE</scope>
</reference>
<keyword evidence="2" id="KW-0548">Nucleotidyltransferase</keyword>
<feature type="domain" description="CCHC-type" evidence="7">
    <location>
        <begin position="298"/>
        <end position="314"/>
    </location>
</feature>
<keyword evidence="1" id="KW-0808">Transferase</keyword>
<dbReference type="Pfam" id="PF08284">
    <property type="entry name" value="RVP_2"/>
    <property type="match status" value="2"/>
</dbReference>
<name>A0ABQ5IJ27_9ASTR</name>
<protein>
    <submittedName>
        <fullName evidence="9">Reverse transcriptase domain-containing protein</fullName>
    </submittedName>
</protein>
<dbReference type="SMART" id="SM00343">
    <property type="entry name" value="ZnF_C2HC"/>
    <property type="match status" value="3"/>
</dbReference>
<evidence type="ECO:0000256" key="1">
    <source>
        <dbReference type="ARBA" id="ARBA00022679"/>
    </source>
</evidence>
<dbReference type="InterPro" id="IPR056924">
    <property type="entry name" value="SH3_Tf2-1"/>
</dbReference>
<dbReference type="PROSITE" id="PS50994">
    <property type="entry name" value="INTEGRASE"/>
    <property type="match status" value="1"/>
</dbReference>
<keyword evidence="4" id="KW-0378">Hydrolase</keyword>
<dbReference type="PANTHER" id="PTHR37984">
    <property type="entry name" value="PROTEIN CBG26694"/>
    <property type="match status" value="1"/>
</dbReference>
<keyword evidence="10" id="KW-1185">Reference proteome</keyword>
<feature type="compositionally biased region" description="Basic and acidic residues" evidence="6">
    <location>
        <begin position="942"/>
        <end position="952"/>
    </location>
</feature>
<accession>A0ABQ5IJ27</accession>
<evidence type="ECO:0000259" key="7">
    <source>
        <dbReference type="PROSITE" id="PS50158"/>
    </source>
</evidence>
<feature type="compositionally biased region" description="Pro residues" evidence="6">
    <location>
        <begin position="1074"/>
        <end position="1087"/>
    </location>
</feature>
<evidence type="ECO:0000256" key="5">
    <source>
        <dbReference type="PROSITE-ProRule" id="PRU00047"/>
    </source>
</evidence>
<feature type="region of interest" description="Disordered" evidence="6">
    <location>
        <begin position="1220"/>
        <end position="1241"/>
    </location>
</feature>
<keyword evidence="5" id="KW-0479">Metal-binding</keyword>
<feature type="compositionally biased region" description="Basic and acidic residues" evidence="6">
    <location>
        <begin position="1088"/>
        <end position="1106"/>
    </location>
</feature>
<dbReference type="Gene3D" id="3.30.420.10">
    <property type="entry name" value="Ribonuclease H-like superfamily/Ribonuclease H"/>
    <property type="match status" value="1"/>
</dbReference>
<dbReference type="InterPro" id="IPR012337">
    <property type="entry name" value="RNaseH-like_sf"/>
</dbReference>
<keyword evidence="3" id="KW-0540">Nuclease</keyword>
<evidence type="ECO:0000256" key="6">
    <source>
        <dbReference type="SAM" id="MobiDB-lite"/>
    </source>
</evidence>
<dbReference type="Pfam" id="PF00098">
    <property type="entry name" value="zf-CCHC"/>
    <property type="match status" value="1"/>
</dbReference>
<dbReference type="InterPro" id="IPR001878">
    <property type="entry name" value="Znf_CCHC"/>
</dbReference>
<gene>
    <name evidence="9" type="ORF">Tco_1094840</name>
</gene>
<evidence type="ECO:0000256" key="3">
    <source>
        <dbReference type="ARBA" id="ARBA00022722"/>
    </source>
</evidence>
<evidence type="ECO:0000259" key="8">
    <source>
        <dbReference type="PROSITE" id="PS50994"/>
    </source>
</evidence>
<dbReference type="InterPro" id="IPR043502">
    <property type="entry name" value="DNA/RNA_pol_sf"/>
</dbReference>
<dbReference type="Gene3D" id="2.40.70.10">
    <property type="entry name" value="Acid Proteases"/>
    <property type="match status" value="1"/>
</dbReference>
<feature type="region of interest" description="Disordered" evidence="6">
    <location>
        <begin position="929"/>
        <end position="1003"/>
    </location>
</feature>
<keyword evidence="5" id="KW-0862">Zinc</keyword>
<dbReference type="Proteomes" id="UP001151760">
    <property type="component" value="Unassembled WGS sequence"/>
</dbReference>
<dbReference type="PROSITE" id="PS50158">
    <property type="entry name" value="ZF_CCHC"/>
    <property type="match status" value="1"/>
</dbReference>
<dbReference type="InterPro" id="IPR021109">
    <property type="entry name" value="Peptidase_aspartic_dom_sf"/>
</dbReference>
<keyword evidence="4" id="KW-0255">Endonuclease</keyword>
<dbReference type="Pfam" id="PF24626">
    <property type="entry name" value="SH3_Tf2-1"/>
    <property type="match status" value="1"/>
</dbReference>
<dbReference type="EMBL" id="BQNB010020760">
    <property type="protein sequence ID" value="GJT99322.1"/>
    <property type="molecule type" value="Genomic_DNA"/>
</dbReference>
<dbReference type="PANTHER" id="PTHR37984:SF5">
    <property type="entry name" value="PROTEIN NYNRIN-LIKE"/>
    <property type="match status" value="1"/>
</dbReference>
<feature type="domain" description="Integrase catalytic" evidence="8">
    <location>
        <begin position="490"/>
        <end position="661"/>
    </location>
</feature>
<dbReference type="InterPro" id="IPR050951">
    <property type="entry name" value="Retrovirus_Pol_polyprotein"/>
</dbReference>
<evidence type="ECO:0000256" key="4">
    <source>
        <dbReference type="ARBA" id="ARBA00022759"/>
    </source>
</evidence>
<proteinExistence type="predicted"/>
<feature type="compositionally biased region" description="Low complexity" evidence="6">
    <location>
        <begin position="1060"/>
        <end position="1073"/>
    </location>
</feature>
<feature type="compositionally biased region" description="Low complexity" evidence="6">
    <location>
        <begin position="247"/>
        <end position="261"/>
    </location>
</feature>
<reference evidence="9" key="1">
    <citation type="journal article" date="2022" name="Int. J. Mol. Sci.">
        <title>Draft Genome of Tanacetum Coccineum: Genomic Comparison of Closely Related Tanacetum-Family Plants.</title>
        <authorList>
            <person name="Yamashiro T."/>
            <person name="Shiraishi A."/>
            <person name="Nakayama K."/>
            <person name="Satake H."/>
        </authorList>
    </citation>
    <scope>NUCLEOTIDE SEQUENCE</scope>
</reference>
<dbReference type="Gene3D" id="3.10.10.10">
    <property type="entry name" value="HIV Type 1 Reverse Transcriptase, subunit A, domain 1"/>
    <property type="match status" value="2"/>
</dbReference>
<keyword evidence="5" id="KW-0863">Zinc-finger</keyword>
<feature type="region of interest" description="Disordered" evidence="6">
    <location>
        <begin position="1500"/>
        <end position="1519"/>
    </location>
</feature>
<feature type="region of interest" description="Disordered" evidence="6">
    <location>
        <begin position="244"/>
        <end position="275"/>
    </location>
</feature>
<keyword evidence="9" id="KW-0695">RNA-directed DNA polymerase</keyword>
<feature type="compositionally biased region" description="Acidic residues" evidence="6">
    <location>
        <begin position="931"/>
        <end position="941"/>
    </location>
</feature>
<dbReference type="SUPFAM" id="SSF50630">
    <property type="entry name" value="Acid proteases"/>
    <property type="match status" value="1"/>
</dbReference>
<dbReference type="InterPro" id="IPR001584">
    <property type="entry name" value="Integrase_cat-core"/>
</dbReference>
<evidence type="ECO:0000313" key="10">
    <source>
        <dbReference type="Proteomes" id="UP001151760"/>
    </source>
</evidence>
<sequence>MPPKRSFATARAVAAAARAVAATRAAAAAAATPMTVAAIEQLLEARVSAVFANHETLLNSTNGQGDGSHNSDTGIRGTVRTPRECTYKDFLNYKPLSFKGTEGVVVLSQWFEKMESVFHISNCAVENQVKFATCTFLGNALIWWNSYMKTVTQDVAYVMDWKALKKMMTVKYCPRELALMCGRMFSEESDEVDKYVGGLPDMIRGNVMSYQPKTMKKAIKFANDQMDQKVLTVAERQAEQKRKLEFNDGNNQGHQQQNKRQNTGRAYTSGPGEKREYTGSLPLCTKCNYHHKGPCAPRCNKCKKIGHLARDCRNSGSNGNNNNRGNSGTTQNAGTCYECGVQGNFKRDFLKLKNKNRELGSFDVIVGMHWLAKYHAVIDCAEKIVRQHVFLAYVTTKEIEDKSREKRLKDVPIIQDFPEDLSGLLNQFDTWTRYGHYEFQVMPFGLTNAPTVFMDLMNRIPKVQFLGHVIDSQGIHVDPAKIKSIKDWASPKTPMEIRQFLAHLLSSPLGDENFIVYCDASHKGLGAVLMAKTRRGQGRTPKAIEFVGTTQDTPMEVIVDRFTKSAIFVPIRETDPMEKLARMYLKEKALGTSLDMSTTYHPQTDGQRERTIQTLEDILHACVIDFGNGWVKYLPLVEFSYNNSYHASIKAAPFETLYGQKCRSPVCWAEVGEVQLTGPEIVQETTEKVIQIKQRIQAALDRQKSYTDLKHKPMEFQVGDKVMLKVSPWKRVVHFGKRGKLNPRYVGPFKVLENVGSVAYKLELPQELSRVYNTFHLSNLKKCYSDEPLAVPLDDKLRFVEELVEIMDREVKRLKQSRIPIFKVNEARDSVMSSASTVTYTSVNTNSKPGSVFWGAEEELSDRGSPWVIVYGYDGLPMQPVAPPSPDYVPGPEHPLFPDYVPGLEHPPSHVEPLPVDASPVALSLSYVADSDPEEDPEEDLKEDHVDYPADRGDDDDEPSNDDEDDDDTEDEDEEPFKDEDDDEEEEEHLAPADSSAIHVVSPIPSAGDTLAFETHEAAPTPVEVERLLALPIPPPSPLPPWSSPLPQIPSPPLPPPPSSLHLPPHVPTSLPLPSSPLPPSLFIPPPVDRKEDIPEAEPTRGHRADYGFIGTMDAEIRRQRAEEVGYRIKDVWVDPTKAVEEDRQTQLSQRVDVLVKDRQFHYKTARLLDQEALVSREAWAHSVGLSSAVHYELHAYRTHTQMQDYPALGQIQALQARDQNHADDHEGAASTANNMPPRRSSTSARAAAAVAATSMTAAAVEQLIKARVSAALANRETLQNSTNGQGDRSHNFDTGIRGTVRTPRECTYKNFLNYMPLSFKGTEGVVVLSQWFVKMESVFYISNCAVKNQVKFATCTILGNVLTWGEIKKLEIKLWNLKVKGTDVASYTMRFQEIALMCGRMFHEESDEVEKYVGGLPDMIWRNVMSYQPKMMEKAIKFANDQMDKKVLTVAERQVKQKRKLEFNAGNNQGHQQQKRGRTLGGLTLLGLIGHLARDCRNSGSNGNNNNRGNSETTQNAGTFSECGVQAHFKRDCPKLKNKNRGNQGGNGNASAKVYVVGNAGTNPDSNVITGTFLLNNRYASILFDTGANKSFISTTFSSLIDITPTTLDHYYDVKLADRKIISINSIILGCTLNFLDHPFNINLMPVELGSFDVIVGMDWLAKGNGTRLNIISCTKTHKYLLKGKHVFLAHVTTKEIEDKSREKQLKDVPIVRDFPEDLMGLPPTRQVEFQIDLIPGAAPVAREPYRLAPSEMKELSEQLQELSEKGFIRPSSSPWGAPVLFVKNKD</sequence>
<dbReference type="InterPro" id="IPR036397">
    <property type="entry name" value="RNaseH_sf"/>
</dbReference>
<feature type="compositionally biased region" description="Low complexity" evidence="6">
    <location>
        <begin position="1500"/>
        <end position="1512"/>
    </location>
</feature>
<dbReference type="SUPFAM" id="SSF56672">
    <property type="entry name" value="DNA/RNA polymerases"/>
    <property type="match status" value="2"/>
</dbReference>
<feature type="compositionally biased region" description="Acidic residues" evidence="6">
    <location>
        <begin position="953"/>
        <end position="988"/>
    </location>
</feature>
<dbReference type="CDD" id="cd00303">
    <property type="entry name" value="retropepsin_like"/>
    <property type="match status" value="1"/>
</dbReference>